<organism evidence="1 2">
    <name type="scientific">Ensete ventricosum</name>
    <name type="common">Abyssinian banana</name>
    <name type="synonym">Musa ensete</name>
    <dbReference type="NCBI Taxonomy" id="4639"/>
    <lineage>
        <taxon>Eukaryota</taxon>
        <taxon>Viridiplantae</taxon>
        <taxon>Streptophyta</taxon>
        <taxon>Embryophyta</taxon>
        <taxon>Tracheophyta</taxon>
        <taxon>Spermatophyta</taxon>
        <taxon>Magnoliopsida</taxon>
        <taxon>Liliopsida</taxon>
        <taxon>Zingiberales</taxon>
        <taxon>Musaceae</taxon>
        <taxon>Ensete</taxon>
    </lineage>
</organism>
<evidence type="ECO:0000313" key="2">
    <source>
        <dbReference type="Proteomes" id="UP000287651"/>
    </source>
</evidence>
<name>A0A426YX75_ENSVE</name>
<dbReference type="Proteomes" id="UP000287651">
    <property type="component" value="Unassembled WGS sequence"/>
</dbReference>
<feature type="non-terminal residue" evidence="1">
    <location>
        <position position="1"/>
    </location>
</feature>
<gene>
    <name evidence="1" type="ORF">B296_00020425</name>
</gene>
<reference evidence="1 2" key="1">
    <citation type="journal article" date="2014" name="Agronomy (Basel)">
        <title>A Draft Genome Sequence for Ensete ventricosum, the Drought-Tolerant Tree Against Hunger.</title>
        <authorList>
            <person name="Harrison J."/>
            <person name="Moore K.A."/>
            <person name="Paszkiewicz K."/>
            <person name="Jones T."/>
            <person name="Grant M."/>
            <person name="Ambacheew D."/>
            <person name="Muzemil S."/>
            <person name="Studholme D.J."/>
        </authorList>
    </citation>
    <scope>NUCLEOTIDE SEQUENCE [LARGE SCALE GENOMIC DNA]</scope>
</reference>
<proteinExistence type="predicted"/>
<sequence length="76" mass="8268">GWGGGGYRCRLRVLVVINAGLSESVDDSFRYTFGDDDQGGHMGDLVCPALRVKDKGKLDGTYRSCKANGVLWPMET</sequence>
<evidence type="ECO:0000313" key="1">
    <source>
        <dbReference type="EMBL" id="RRT56336.1"/>
    </source>
</evidence>
<protein>
    <submittedName>
        <fullName evidence="1">Uncharacterized protein</fullName>
    </submittedName>
</protein>
<dbReference type="AlphaFoldDB" id="A0A426YX75"/>
<dbReference type="EMBL" id="AMZH03009676">
    <property type="protein sequence ID" value="RRT56336.1"/>
    <property type="molecule type" value="Genomic_DNA"/>
</dbReference>
<comment type="caution">
    <text evidence="1">The sequence shown here is derived from an EMBL/GenBank/DDBJ whole genome shotgun (WGS) entry which is preliminary data.</text>
</comment>
<accession>A0A426YX75</accession>